<name>A0A5N5WRV3_9EURO</name>
<evidence type="ECO:0000313" key="2">
    <source>
        <dbReference type="EMBL" id="KAB8071293.1"/>
    </source>
</evidence>
<accession>A0A5N5WRV3</accession>
<protein>
    <recommendedName>
        <fullName evidence="4">Peptidase metallopeptidase domain-containing protein</fullName>
    </recommendedName>
</protein>
<dbReference type="AlphaFoldDB" id="A0A5N5WRV3"/>
<dbReference type="Proteomes" id="UP000326565">
    <property type="component" value="Unassembled WGS sequence"/>
</dbReference>
<evidence type="ECO:0000256" key="1">
    <source>
        <dbReference type="SAM" id="MobiDB-lite"/>
    </source>
</evidence>
<evidence type="ECO:0000313" key="3">
    <source>
        <dbReference type="Proteomes" id="UP000326565"/>
    </source>
</evidence>
<feature type="compositionally biased region" description="Pro residues" evidence="1">
    <location>
        <begin position="234"/>
        <end position="255"/>
    </location>
</feature>
<evidence type="ECO:0008006" key="4">
    <source>
        <dbReference type="Google" id="ProtNLM"/>
    </source>
</evidence>
<reference evidence="2 3" key="1">
    <citation type="submission" date="2019-04" db="EMBL/GenBank/DDBJ databases">
        <title>Friends and foes A comparative genomics study of 23 Aspergillus species from section Flavi.</title>
        <authorList>
            <consortium name="DOE Joint Genome Institute"/>
            <person name="Kjaerbolling I."/>
            <person name="Vesth T."/>
            <person name="Frisvad J.C."/>
            <person name="Nybo J.L."/>
            <person name="Theobald S."/>
            <person name="Kildgaard S."/>
            <person name="Isbrandt T."/>
            <person name="Kuo A."/>
            <person name="Sato A."/>
            <person name="Lyhne E.K."/>
            <person name="Kogle M.E."/>
            <person name="Wiebenga A."/>
            <person name="Kun R.S."/>
            <person name="Lubbers R.J."/>
            <person name="Makela M.R."/>
            <person name="Barry K."/>
            <person name="Chovatia M."/>
            <person name="Clum A."/>
            <person name="Daum C."/>
            <person name="Haridas S."/>
            <person name="He G."/>
            <person name="LaButti K."/>
            <person name="Lipzen A."/>
            <person name="Mondo S."/>
            <person name="Riley R."/>
            <person name="Salamov A."/>
            <person name="Simmons B.A."/>
            <person name="Magnuson J.K."/>
            <person name="Henrissat B."/>
            <person name="Mortensen U.H."/>
            <person name="Larsen T.O."/>
            <person name="Devries R.P."/>
            <person name="Grigoriev I.V."/>
            <person name="Machida M."/>
            <person name="Baker S.E."/>
            <person name="Andersen M.R."/>
        </authorList>
    </citation>
    <scope>NUCLEOTIDE SEQUENCE [LARGE SCALE GENOMIC DNA]</scope>
    <source>
        <strain evidence="2 3">CBS 151.66</strain>
    </source>
</reference>
<proteinExistence type="predicted"/>
<keyword evidence="3" id="KW-1185">Reference proteome</keyword>
<dbReference type="EMBL" id="ML732277">
    <property type="protein sequence ID" value="KAB8071293.1"/>
    <property type="molecule type" value="Genomic_DNA"/>
</dbReference>
<dbReference type="OrthoDB" id="291007at2759"/>
<dbReference type="InterPro" id="IPR024079">
    <property type="entry name" value="MetalloPept_cat_dom_sf"/>
</dbReference>
<dbReference type="SUPFAM" id="SSF55486">
    <property type="entry name" value="Metalloproteases ('zincins'), catalytic domain"/>
    <property type="match status" value="1"/>
</dbReference>
<feature type="region of interest" description="Disordered" evidence="1">
    <location>
        <begin position="227"/>
        <end position="257"/>
    </location>
</feature>
<dbReference type="Gene3D" id="3.40.390.10">
    <property type="entry name" value="Collagenase (Catalytic Domain)"/>
    <property type="match status" value="1"/>
</dbReference>
<sequence>MIIDKRKIWAADPDGKVRIRIGFLEKGHQWRRDEVKNVAGEWEDACPCISFKWTRDIDDCDVRISFKGSMSCSDVGTNAIDDDDVDKPTMSLGYTSDDALRKRHILHEFGHMLGAKHEHCSPDFPWKFDKKEVIKYYEREVRSEHASWPPTKVKHEAKARAQNNVLKELDEKYLIYSDFDDKSIMLYEVKANWLQDNPDDPPPEDLEENYYLSHDDRKYMRKAYHCRVSRPDSPDPQPQPLPQPAPYIQPGPVPYPGGGVFGGMPDWWQARWGGPYGGPKVN</sequence>
<dbReference type="GO" id="GO:0008237">
    <property type="term" value="F:metallopeptidase activity"/>
    <property type="evidence" value="ECO:0007669"/>
    <property type="project" value="InterPro"/>
</dbReference>
<organism evidence="2 3">
    <name type="scientific">Aspergillus leporis</name>
    <dbReference type="NCBI Taxonomy" id="41062"/>
    <lineage>
        <taxon>Eukaryota</taxon>
        <taxon>Fungi</taxon>
        <taxon>Dikarya</taxon>
        <taxon>Ascomycota</taxon>
        <taxon>Pezizomycotina</taxon>
        <taxon>Eurotiomycetes</taxon>
        <taxon>Eurotiomycetidae</taxon>
        <taxon>Eurotiales</taxon>
        <taxon>Aspergillaceae</taxon>
        <taxon>Aspergillus</taxon>
        <taxon>Aspergillus subgen. Circumdati</taxon>
    </lineage>
</organism>
<gene>
    <name evidence="2" type="ORF">BDV29DRAFT_159649</name>
</gene>